<evidence type="ECO:0000256" key="2">
    <source>
        <dbReference type="SAM" id="SignalP"/>
    </source>
</evidence>
<gene>
    <name evidence="3" type="ORF">R0137_06650</name>
</gene>
<reference evidence="3 4" key="1">
    <citation type="submission" date="2023-10" db="EMBL/GenBank/DDBJ databases">
        <title>Two novel species belonging to the OM43/NOR5 clade.</title>
        <authorList>
            <person name="Park M."/>
        </authorList>
    </citation>
    <scope>NUCLEOTIDE SEQUENCE [LARGE SCALE GENOMIC DNA]</scope>
    <source>
        <strain evidence="3 4">IMCC45268</strain>
    </source>
</reference>
<evidence type="ECO:0000313" key="3">
    <source>
        <dbReference type="EMBL" id="WOJ98242.1"/>
    </source>
</evidence>
<sequence length="179" mass="19646">MKVTSLIQSVLATLFVTTAAFAEPSPQSAAHSNVHESAEHEGAESGPEHHESHGYPHHTLGVFLGDTTETRRNQGLTLGLEYEYRASERFGVGAILEHVGGDFDTNIAVLPVAYHRGPWKVYAGPGVEDSEEEGSTFLVRLGLEYGFHFGKYEVSPQIDVDFVDDEQLFIFGVVIARPF</sequence>
<evidence type="ECO:0008006" key="5">
    <source>
        <dbReference type="Google" id="ProtNLM"/>
    </source>
</evidence>
<feature type="signal peptide" evidence="2">
    <location>
        <begin position="1"/>
        <end position="22"/>
    </location>
</feature>
<dbReference type="RefSeq" id="WP_407329520.1">
    <property type="nucleotide sequence ID" value="NZ_CP136865.1"/>
</dbReference>
<organism evidence="3 4">
    <name type="scientific">Congregibacter brevis</name>
    <dbReference type="NCBI Taxonomy" id="3081201"/>
    <lineage>
        <taxon>Bacteria</taxon>
        <taxon>Pseudomonadati</taxon>
        <taxon>Pseudomonadota</taxon>
        <taxon>Gammaproteobacteria</taxon>
        <taxon>Cellvibrionales</taxon>
        <taxon>Halieaceae</taxon>
        <taxon>Congregibacter</taxon>
    </lineage>
</organism>
<dbReference type="Proteomes" id="UP001626549">
    <property type="component" value="Chromosome"/>
</dbReference>
<feature type="compositionally biased region" description="Basic and acidic residues" evidence="1">
    <location>
        <begin position="33"/>
        <end position="54"/>
    </location>
</feature>
<feature type="chain" id="PRO_5047510532" description="Outer membrane protein beta-barrel domain-containing protein" evidence="2">
    <location>
        <begin position="23"/>
        <end position="179"/>
    </location>
</feature>
<name>A0ABZ0IFD6_9GAMM</name>
<accession>A0ABZ0IFD6</accession>
<dbReference type="EMBL" id="CP136865">
    <property type="protein sequence ID" value="WOJ98242.1"/>
    <property type="molecule type" value="Genomic_DNA"/>
</dbReference>
<proteinExistence type="predicted"/>
<keyword evidence="4" id="KW-1185">Reference proteome</keyword>
<keyword evidence="2" id="KW-0732">Signal</keyword>
<evidence type="ECO:0000313" key="4">
    <source>
        <dbReference type="Proteomes" id="UP001626549"/>
    </source>
</evidence>
<protein>
    <recommendedName>
        <fullName evidence="5">Outer membrane protein beta-barrel domain-containing protein</fullName>
    </recommendedName>
</protein>
<feature type="region of interest" description="Disordered" evidence="1">
    <location>
        <begin position="26"/>
        <end position="61"/>
    </location>
</feature>
<evidence type="ECO:0000256" key="1">
    <source>
        <dbReference type="SAM" id="MobiDB-lite"/>
    </source>
</evidence>